<accession>A0A2C9D607</accession>
<dbReference type="RefSeq" id="WP_099556072.1">
    <property type="nucleotide sequence ID" value="NZ_LT960614.1"/>
</dbReference>
<reference evidence="2" key="1">
    <citation type="submission" date="2017-09" db="EMBL/GenBank/DDBJ databases">
        <title>Genome sequence of Nannocystis excedens DSM 71.</title>
        <authorList>
            <person name="Blom J."/>
        </authorList>
    </citation>
    <scope>NUCLEOTIDE SEQUENCE [LARGE SCALE GENOMIC DNA]</scope>
    <source>
        <strain evidence="2">type strain: E19</strain>
    </source>
</reference>
<dbReference type="AlphaFoldDB" id="A0A2C9D607"/>
<keyword evidence="2" id="KW-1185">Reference proteome</keyword>
<gene>
    <name evidence="1" type="ORF">HDIA_2037</name>
</gene>
<dbReference type="EMBL" id="LT960614">
    <property type="protein sequence ID" value="SON55578.1"/>
    <property type="molecule type" value="Genomic_DNA"/>
</dbReference>
<sequence>MSAVAAKTVYAGDHSPLVIYLAKLDEMIRADQYKEAAETFAAFEAEHPGNDYFVEEALPYKIQNHLTTKSGHPTAVVKLTLKHPTWAVDVVKAFHEPAHFAEYMAKLEKTITDLV</sequence>
<evidence type="ECO:0000313" key="1">
    <source>
        <dbReference type="EMBL" id="SON55578.1"/>
    </source>
</evidence>
<evidence type="ECO:0000313" key="2">
    <source>
        <dbReference type="Proteomes" id="UP000223606"/>
    </source>
</evidence>
<dbReference type="KEGG" id="hdi:HDIA_2037"/>
<dbReference type="Proteomes" id="UP000223606">
    <property type="component" value="Chromosome 1"/>
</dbReference>
<name>A0A2C9D607_9HYPH</name>
<dbReference type="OrthoDB" id="8449497at2"/>
<proteinExistence type="predicted"/>
<organism evidence="1 2">
    <name type="scientific">Hartmannibacter diazotrophicus</name>
    <dbReference type="NCBI Taxonomy" id="1482074"/>
    <lineage>
        <taxon>Bacteria</taxon>
        <taxon>Pseudomonadati</taxon>
        <taxon>Pseudomonadota</taxon>
        <taxon>Alphaproteobacteria</taxon>
        <taxon>Hyphomicrobiales</taxon>
        <taxon>Pleomorphomonadaceae</taxon>
        <taxon>Hartmannibacter</taxon>
    </lineage>
</organism>
<protein>
    <submittedName>
        <fullName evidence="1">Uncharacterized protein</fullName>
    </submittedName>
</protein>